<evidence type="ECO:0000313" key="2">
    <source>
        <dbReference type="Proteomes" id="UP000632828"/>
    </source>
</evidence>
<reference evidence="1" key="1">
    <citation type="submission" date="2020-09" db="EMBL/GenBank/DDBJ databases">
        <title>Pelobacter alkaliphilus sp. nov., a novel anaerobic arsenate-reducing bacterium from terrestrial mud volcano.</title>
        <authorList>
            <person name="Khomyakova M.A."/>
            <person name="Merkel A.Y."/>
            <person name="Slobodkin A.I."/>
        </authorList>
    </citation>
    <scope>NUCLEOTIDE SEQUENCE</scope>
    <source>
        <strain evidence="1">M08fum</strain>
    </source>
</reference>
<dbReference type="RefSeq" id="WP_191153609.1">
    <property type="nucleotide sequence ID" value="NZ_JACWUN010000001.1"/>
</dbReference>
<gene>
    <name evidence="1" type="ORF">ICT70_01505</name>
</gene>
<dbReference type="EMBL" id="JACWUN010000001">
    <property type="protein sequence ID" value="MBD1399342.1"/>
    <property type="molecule type" value="Genomic_DNA"/>
</dbReference>
<evidence type="ECO:0000313" key="1">
    <source>
        <dbReference type="EMBL" id="MBD1399342.1"/>
    </source>
</evidence>
<keyword evidence="2" id="KW-1185">Reference proteome</keyword>
<protein>
    <submittedName>
        <fullName evidence="1">Uncharacterized protein</fullName>
    </submittedName>
</protein>
<comment type="caution">
    <text evidence="1">The sequence shown here is derived from an EMBL/GenBank/DDBJ whole genome shotgun (WGS) entry which is preliminary data.</text>
</comment>
<proteinExistence type="predicted"/>
<accession>A0A8J6QWR0</accession>
<organism evidence="1 2">
    <name type="scientific">Pelovirga terrestris</name>
    <dbReference type="NCBI Taxonomy" id="2771352"/>
    <lineage>
        <taxon>Bacteria</taxon>
        <taxon>Pseudomonadati</taxon>
        <taxon>Thermodesulfobacteriota</taxon>
        <taxon>Desulfuromonadia</taxon>
        <taxon>Geobacterales</taxon>
        <taxon>Geobacteraceae</taxon>
        <taxon>Pelovirga</taxon>
    </lineage>
</organism>
<sequence>MNITFSASTELPKLAWLARVHSVKARVEFLHGQYVERTDSFLVEGAWNGHFADGDFANSNCMFGTGAIVKEGSILFVTSASTTDSIYWRQTDSAVIVSNSLPFLLAEIGDELDPKFRQYDEINESMMKGLLQYNKMIPTLQGSINRLVYQNLQVSLDSVNVVDKPQTPSFSCFQEYYDFLRNNYAKIVSNARDPSRSHPLKIYSTQSQGYDTTAVNGLAREFGIDKVFTVSKSKGGGAYVYHDKREEMDDDGTEICNHLGLKVTQIERRAFEHGFPEEYIFHSAIHSNQDANFLGIVRQITCSSLLLTGTLGGVWFPEGRLKAHFFPIDDSLKLGDLGCHGLSEVRLEAGFVQLPVPFIGARSRADIVRITESKEMNPWRLGTDYDRPIPRRIAEQAGVPRELFGQRKMASVTEFPNPGVPHSAELKNLYFEYLVRERVLARWQLYLFPLVHRINTWIVFRNFSGHKYIYYFERIVSRIIRRNWRIPSLWKRLNGSLYCFCVNKRIEDYKSFLR</sequence>
<name>A0A8J6QWR0_9BACT</name>
<dbReference type="Proteomes" id="UP000632828">
    <property type="component" value="Unassembled WGS sequence"/>
</dbReference>
<dbReference type="AlphaFoldDB" id="A0A8J6QWR0"/>